<evidence type="ECO:0000313" key="2">
    <source>
        <dbReference type="Proteomes" id="UP000236291"/>
    </source>
</evidence>
<dbReference type="AlphaFoldDB" id="A0A2K3JSG2"/>
<reference evidence="1 2" key="1">
    <citation type="journal article" date="2014" name="Am. J. Bot.">
        <title>Genome assembly and annotation for red clover (Trifolium pratense; Fabaceae).</title>
        <authorList>
            <person name="Istvanek J."/>
            <person name="Jaros M."/>
            <person name="Krenek A."/>
            <person name="Repkova J."/>
        </authorList>
    </citation>
    <scope>NUCLEOTIDE SEQUENCE [LARGE SCALE GENOMIC DNA]</scope>
    <source>
        <strain evidence="2">cv. Tatra</strain>
        <tissue evidence="1">Young leaves</tissue>
    </source>
</reference>
<dbReference type="ExpressionAtlas" id="A0A2K3JSG2">
    <property type="expression patterns" value="baseline"/>
</dbReference>
<organism evidence="1 2">
    <name type="scientific">Trifolium pratense</name>
    <name type="common">Red clover</name>
    <dbReference type="NCBI Taxonomy" id="57577"/>
    <lineage>
        <taxon>Eukaryota</taxon>
        <taxon>Viridiplantae</taxon>
        <taxon>Streptophyta</taxon>
        <taxon>Embryophyta</taxon>
        <taxon>Tracheophyta</taxon>
        <taxon>Spermatophyta</taxon>
        <taxon>Magnoliopsida</taxon>
        <taxon>eudicotyledons</taxon>
        <taxon>Gunneridae</taxon>
        <taxon>Pentapetalae</taxon>
        <taxon>rosids</taxon>
        <taxon>fabids</taxon>
        <taxon>Fabales</taxon>
        <taxon>Fabaceae</taxon>
        <taxon>Papilionoideae</taxon>
        <taxon>50 kb inversion clade</taxon>
        <taxon>NPAAA clade</taxon>
        <taxon>Hologalegina</taxon>
        <taxon>IRL clade</taxon>
        <taxon>Trifolieae</taxon>
        <taxon>Trifolium</taxon>
    </lineage>
</organism>
<proteinExistence type="predicted"/>
<comment type="caution">
    <text evidence="1">The sequence shown here is derived from an EMBL/GenBank/DDBJ whole genome shotgun (WGS) entry which is preliminary data.</text>
</comment>
<sequence length="123" mass="13790">QPVVTLSTTEAEFIAAAHCVCQGIWLQRILVNMGFELKKCLIVHCDNSSTIKLSKNPVLHGRSKHIDIRFHFLRNLCCDGKVELVHCASQDQVADIMTKALKLEAFEKLRSMLGVQMNPLSQS</sequence>
<feature type="non-terminal residue" evidence="1">
    <location>
        <position position="1"/>
    </location>
</feature>
<reference evidence="1 2" key="2">
    <citation type="journal article" date="2017" name="Front. Plant Sci.">
        <title>Gene Classification and Mining of Molecular Markers Useful in Red Clover (Trifolium pratense) Breeding.</title>
        <authorList>
            <person name="Istvanek J."/>
            <person name="Dluhosova J."/>
            <person name="Dluhos P."/>
            <person name="Patkova L."/>
            <person name="Nedelnik J."/>
            <person name="Repkova J."/>
        </authorList>
    </citation>
    <scope>NUCLEOTIDE SEQUENCE [LARGE SCALE GENOMIC DNA]</scope>
    <source>
        <strain evidence="2">cv. Tatra</strain>
        <tissue evidence="1">Young leaves</tissue>
    </source>
</reference>
<dbReference type="PANTHER" id="PTHR11439:SF517">
    <property type="entry name" value="CYSTEINE-RICH RLK (RECEPTOR-LIKE PROTEIN KINASE) 8"/>
    <property type="match status" value="1"/>
</dbReference>
<dbReference type="STRING" id="57577.A0A2K3JSG2"/>
<dbReference type="PANTHER" id="PTHR11439">
    <property type="entry name" value="GAG-POL-RELATED RETROTRANSPOSON"/>
    <property type="match status" value="1"/>
</dbReference>
<dbReference type="EMBL" id="ASHM01121661">
    <property type="protein sequence ID" value="PNX56974.1"/>
    <property type="molecule type" value="Genomic_DNA"/>
</dbReference>
<evidence type="ECO:0000313" key="1">
    <source>
        <dbReference type="EMBL" id="PNX56974.1"/>
    </source>
</evidence>
<dbReference type="Proteomes" id="UP000236291">
    <property type="component" value="Unassembled WGS sequence"/>
</dbReference>
<protein>
    <recommendedName>
        <fullName evidence="3">Copia protein</fullName>
    </recommendedName>
</protein>
<accession>A0A2K3JSG2</accession>
<evidence type="ECO:0008006" key="3">
    <source>
        <dbReference type="Google" id="ProtNLM"/>
    </source>
</evidence>
<dbReference type="CDD" id="cd09272">
    <property type="entry name" value="RNase_HI_RT_Ty1"/>
    <property type="match status" value="1"/>
</dbReference>
<gene>
    <name evidence="1" type="ORF">L195_g058464</name>
</gene>
<name>A0A2K3JSG2_TRIPR</name>